<evidence type="ECO:0000256" key="2">
    <source>
        <dbReference type="SAM" id="MobiDB-lite"/>
    </source>
</evidence>
<dbReference type="GO" id="GO:0005886">
    <property type="term" value="C:plasma membrane"/>
    <property type="evidence" value="ECO:0007669"/>
    <property type="project" value="UniProtKB-SubCell"/>
</dbReference>
<comment type="function">
    <text evidence="1">Could be involved in insertion of integral membrane proteins into the membrane.</text>
</comment>
<dbReference type="Pfam" id="PF01809">
    <property type="entry name" value="YidD"/>
    <property type="match status" value="1"/>
</dbReference>
<evidence type="ECO:0000256" key="1">
    <source>
        <dbReference type="HAMAP-Rule" id="MF_00386"/>
    </source>
</evidence>
<feature type="region of interest" description="Disordered" evidence="2">
    <location>
        <begin position="73"/>
        <end position="103"/>
    </location>
</feature>
<dbReference type="AlphaFoldDB" id="A0A967K9W0"/>
<dbReference type="Proteomes" id="UP000761264">
    <property type="component" value="Unassembled WGS sequence"/>
</dbReference>
<dbReference type="NCBIfam" id="TIGR00278">
    <property type="entry name" value="membrane protein insertion efficiency factor YidD"/>
    <property type="match status" value="1"/>
</dbReference>
<protein>
    <recommendedName>
        <fullName evidence="1">Putative membrane protein insertion efficiency factor</fullName>
    </recommendedName>
</protein>
<comment type="subcellular location">
    <subcellularLocation>
        <location evidence="1">Cell membrane</location>
        <topology evidence="1">Peripheral membrane protein</topology>
        <orientation evidence="1">Cytoplasmic side</orientation>
    </subcellularLocation>
</comment>
<feature type="compositionally biased region" description="Basic and acidic residues" evidence="2">
    <location>
        <begin position="93"/>
        <end position="103"/>
    </location>
</feature>
<keyword evidence="1" id="KW-1003">Cell membrane</keyword>
<dbReference type="HAMAP" id="MF_00386">
    <property type="entry name" value="UPF0161_YidD"/>
    <property type="match status" value="1"/>
</dbReference>
<keyword evidence="1" id="KW-0472">Membrane</keyword>
<dbReference type="PANTHER" id="PTHR33383:SF1">
    <property type="entry name" value="MEMBRANE PROTEIN INSERTION EFFICIENCY FACTOR-RELATED"/>
    <property type="match status" value="1"/>
</dbReference>
<dbReference type="EMBL" id="JAAQPH010000020">
    <property type="protein sequence ID" value="NIA71278.1"/>
    <property type="molecule type" value="Genomic_DNA"/>
</dbReference>
<dbReference type="SMART" id="SM01234">
    <property type="entry name" value="Haemolytic"/>
    <property type="match status" value="1"/>
</dbReference>
<accession>A0A967K9W0</accession>
<dbReference type="PANTHER" id="PTHR33383">
    <property type="entry name" value="MEMBRANE PROTEIN INSERTION EFFICIENCY FACTOR-RELATED"/>
    <property type="match status" value="1"/>
</dbReference>
<organism evidence="3 4">
    <name type="scientific">Pelagibius litoralis</name>
    <dbReference type="NCBI Taxonomy" id="374515"/>
    <lineage>
        <taxon>Bacteria</taxon>
        <taxon>Pseudomonadati</taxon>
        <taxon>Pseudomonadota</taxon>
        <taxon>Alphaproteobacteria</taxon>
        <taxon>Rhodospirillales</taxon>
        <taxon>Rhodovibrionaceae</taxon>
        <taxon>Pelagibius</taxon>
    </lineage>
</organism>
<evidence type="ECO:0000313" key="4">
    <source>
        <dbReference type="Proteomes" id="UP000761264"/>
    </source>
</evidence>
<sequence length="103" mass="11403">MKAVSLLLLVLIRGYQLLVSPFFPPACRYLPTCSDYARQAVSTHGPLRGSWLAGRRLLRCHPWAGWGYDPVPEKKSARKSTGKSTAGLGLCPDCRHLDHQSGR</sequence>
<name>A0A967K9W0_9PROT</name>
<evidence type="ECO:0000313" key="3">
    <source>
        <dbReference type="EMBL" id="NIA71278.1"/>
    </source>
</evidence>
<comment type="similarity">
    <text evidence="1">Belongs to the UPF0161 family.</text>
</comment>
<proteinExistence type="inferred from homology"/>
<dbReference type="RefSeq" id="WP_167228748.1">
    <property type="nucleotide sequence ID" value="NZ_JAAQPH010000020.1"/>
</dbReference>
<dbReference type="InterPro" id="IPR002696">
    <property type="entry name" value="Membr_insert_effic_factor_YidD"/>
</dbReference>
<keyword evidence="4" id="KW-1185">Reference proteome</keyword>
<gene>
    <name evidence="3" type="primary">yidD</name>
    <name evidence="3" type="ORF">HBA54_22005</name>
</gene>
<reference evidence="3" key="1">
    <citation type="submission" date="2020-03" db="EMBL/GenBank/DDBJ databases">
        <title>Genome of Pelagibius litoralis DSM 21314T.</title>
        <authorList>
            <person name="Wang G."/>
        </authorList>
    </citation>
    <scope>NUCLEOTIDE SEQUENCE</scope>
    <source>
        <strain evidence="3">DSM 21314</strain>
    </source>
</reference>
<comment type="caution">
    <text evidence="3">The sequence shown here is derived from an EMBL/GenBank/DDBJ whole genome shotgun (WGS) entry which is preliminary data.</text>
</comment>